<evidence type="ECO:0000313" key="2">
    <source>
        <dbReference type="EMBL" id="KAI5313574.1"/>
    </source>
</evidence>
<protein>
    <submittedName>
        <fullName evidence="2">Uncharacterized protein</fullName>
    </submittedName>
</protein>
<dbReference type="EMBL" id="JAJFAZ020000008">
    <property type="protein sequence ID" value="KAI5313574.1"/>
    <property type="molecule type" value="Genomic_DNA"/>
</dbReference>
<feature type="compositionally biased region" description="Acidic residues" evidence="1">
    <location>
        <begin position="147"/>
        <end position="194"/>
    </location>
</feature>
<feature type="region of interest" description="Disordered" evidence="1">
    <location>
        <begin position="137"/>
        <end position="194"/>
    </location>
</feature>
<gene>
    <name evidence="2" type="ORF">L3X38_042750</name>
</gene>
<proteinExistence type="predicted"/>
<comment type="caution">
    <text evidence="2">The sequence shown here is derived from an EMBL/GenBank/DDBJ whole genome shotgun (WGS) entry which is preliminary data.</text>
</comment>
<dbReference type="Proteomes" id="UP001054821">
    <property type="component" value="Chromosome 8"/>
</dbReference>
<accession>A0AAD4UVJ4</accession>
<name>A0AAD4UVJ4_PRUDU</name>
<reference evidence="2 3" key="1">
    <citation type="journal article" date="2022" name="G3 (Bethesda)">
        <title>Whole-genome sequence and methylome profiling of the almond [Prunus dulcis (Mill.) D.A. Webb] cultivar 'Nonpareil'.</title>
        <authorList>
            <person name="D'Amico-Willman K.M."/>
            <person name="Ouma W.Z."/>
            <person name="Meulia T."/>
            <person name="Sideli G.M."/>
            <person name="Gradziel T.M."/>
            <person name="Fresnedo-Ramirez J."/>
        </authorList>
    </citation>
    <scope>NUCLEOTIDE SEQUENCE [LARGE SCALE GENOMIC DNA]</scope>
    <source>
        <strain evidence="2">Clone GOH B32 T37-40</strain>
    </source>
</reference>
<keyword evidence="3" id="KW-1185">Reference proteome</keyword>
<evidence type="ECO:0000313" key="3">
    <source>
        <dbReference type="Proteomes" id="UP001054821"/>
    </source>
</evidence>
<organism evidence="2 3">
    <name type="scientific">Prunus dulcis</name>
    <name type="common">Almond</name>
    <name type="synonym">Amygdalus dulcis</name>
    <dbReference type="NCBI Taxonomy" id="3755"/>
    <lineage>
        <taxon>Eukaryota</taxon>
        <taxon>Viridiplantae</taxon>
        <taxon>Streptophyta</taxon>
        <taxon>Embryophyta</taxon>
        <taxon>Tracheophyta</taxon>
        <taxon>Spermatophyta</taxon>
        <taxon>Magnoliopsida</taxon>
        <taxon>eudicotyledons</taxon>
        <taxon>Gunneridae</taxon>
        <taxon>Pentapetalae</taxon>
        <taxon>rosids</taxon>
        <taxon>fabids</taxon>
        <taxon>Rosales</taxon>
        <taxon>Rosaceae</taxon>
        <taxon>Amygdaloideae</taxon>
        <taxon>Amygdaleae</taxon>
        <taxon>Prunus</taxon>
    </lineage>
</organism>
<sequence>MLSFATTIDNIRQRLEHRHDVLTLLSKTPFWTLIEAYIQKRITKVKCMKSNSDIVRLIQVYDTKTKKFKFNDGDSEMKSQDVAEIFGLSNRGKNLNKARFAFCKKILQEQMTLAAVKWSLQELSVKLHHLKNNQIKIKSTKAQGPDDAAEEVNEENDDDAKEENEEEDDAAEEVNEDHDNAAEEENEEKDDATE</sequence>
<evidence type="ECO:0000256" key="1">
    <source>
        <dbReference type="SAM" id="MobiDB-lite"/>
    </source>
</evidence>
<dbReference type="AlphaFoldDB" id="A0AAD4UVJ4"/>